<proteinExistence type="predicted"/>
<evidence type="ECO:0000313" key="2">
    <source>
        <dbReference type="Proteomes" id="UP000585614"/>
    </source>
</evidence>
<gene>
    <name evidence="1" type="ORF">mRhiFer1_004693</name>
</gene>
<dbReference type="EMBL" id="JACAGC010000025">
    <property type="protein sequence ID" value="KAF6277837.1"/>
    <property type="molecule type" value="Genomic_DNA"/>
</dbReference>
<organism evidence="1 2">
    <name type="scientific">Rhinolophus ferrumequinum</name>
    <name type="common">Greater horseshoe bat</name>
    <dbReference type="NCBI Taxonomy" id="59479"/>
    <lineage>
        <taxon>Eukaryota</taxon>
        <taxon>Metazoa</taxon>
        <taxon>Chordata</taxon>
        <taxon>Craniata</taxon>
        <taxon>Vertebrata</taxon>
        <taxon>Euteleostomi</taxon>
        <taxon>Mammalia</taxon>
        <taxon>Eutheria</taxon>
        <taxon>Laurasiatheria</taxon>
        <taxon>Chiroptera</taxon>
        <taxon>Yinpterochiroptera</taxon>
        <taxon>Rhinolophoidea</taxon>
        <taxon>Rhinolophidae</taxon>
        <taxon>Rhinolophinae</taxon>
        <taxon>Rhinolophus</taxon>
    </lineage>
</organism>
<comment type="caution">
    <text evidence="1">The sequence shown here is derived from an EMBL/GenBank/DDBJ whole genome shotgun (WGS) entry which is preliminary data.</text>
</comment>
<name>A0A7J7RP67_RHIFE</name>
<reference evidence="1 2" key="1">
    <citation type="journal article" date="2020" name="Nature">
        <title>Six reference-quality genomes reveal evolution of bat adaptations.</title>
        <authorList>
            <person name="Jebb D."/>
            <person name="Huang Z."/>
            <person name="Pippel M."/>
            <person name="Hughes G.M."/>
            <person name="Lavrichenko K."/>
            <person name="Devanna P."/>
            <person name="Winkler S."/>
            <person name="Jermiin L.S."/>
            <person name="Skirmuntt E.C."/>
            <person name="Katzourakis A."/>
            <person name="Burkitt-Gray L."/>
            <person name="Ray D.A."/>
            <person name="Sullivan K.A.M."/>
            <person name="Roscito J.G."/>
            <person name="Kirilenko B.M."/>
            <person name="Davalos L.M."/>
            <person name="Corthals A.P."/>
            <person name="Power M.L."/>
            <person name="Jones G."/>
            <person name="Ransome R.D."/>
            <person name="Dechmann D.K.N."/>
            <person name="Locatelli A.G."/>
            <person name="Puechmaille S.J."/>
            <person name="Fedrigo O."/>
            <person name="Jarvis E.D."/>
            <person name="Hiller M."/>
            <person name="Vernes S.C."/>
            <person name="Myers E.W."/>
            <person name="Teeling E.C."/>
        </authorList>
    </citation>
    <scope>NUCLEOTIDE SEQUENCE [LARGE SCALE GENOMIC DNA]</scope>
    <source>
        <strain evidence="1">MRhiFer1</strain>
        <tissue evidence="1">Lung</tissue>
    </source>
</reference>
<dbReference type="AlphaFoldDB" id="A0A7J7RP67"/>
<sequence length="116" mass="12843">MSYFVNSVVSSPAPYSAARPTVVRQGPINSYEDPRMACGFQSNYHLQRTCYPFWEEMATQEVPTGLEHCGSALLHRSSFPPLSIPFTPDLLVTVVPSGEQELHCSIELKGSVLPRT</sequence>
<accession>A0A7J7RP67</accession>
<evidence type="ECO:0000313" key="1">
    <source>
        <dbReference type="EMBL" id="KAF6277837.1"/>
    </source>
</evidence>
<protein>
    <submittedName>
        <fullName evidence="1">Uncharacterized protein</fullName>
    </submittedName>
</protein>
<dbReference type="Proteomes" id="UP000585614">
    <property type="component" value="Unassembled WGS sequence"/>
</dbReference>